<protein>
    <submittedName>
        <fullName evidence="1">Uncharacterized protein</fullName>
    </submittedName>
</protein>
<sequence>MYSNRHYLQIIRHYETAISIQDGMVERCRKRGLPIESDEAFLARLREGLNAVYRVLGRKENRRYISS</sequence>
<organism evidence="1 2">
    <name type="scientific">Mesorhizobium montanum</name>
    <dbReference type="NCBI Taxonomy" id="3072323"/>
    <lineage>
        <taxon>Bacteria</taxon>
        <taxon>Pseudomonadati</taxon>
        <taxon>Pseudomonadota</taxon>
        <taxon>Alphaproteobacteria</taxon>
        <taxon>Hyphomicrobiales</taxon>
        <taxon>Phyllobacteriaceae</taxon>
        <taxon>Mesorhizobium</taxon>
    </lineage>
</organism>
<dbReference type="EMBL" id="JAVIJF010000033">
    <property type="protein sequence ID" value="MDX8528933.1"/>
    <property type="molecule type" value="Genomic_DNA"/>
</dbReference>
<dbReference type="RefSeq" id="WP_320236809.1">
    <property type="nucleotide sequence ID" value="NZ_JAVIJF010000033.1"/>
</dbReference>
<accession>A0ABU4ZU40</accession>
<evidence type="ECO:0000313" key="1">
    <source>
        <dbReference type="EMBL" id="MDX8528933.1"/>
    </source>
</evidence>
<evidence type="ECO:0000313" key="2">
    <source>
        <dbReference type="Proteomes" id="UP001276840"/>
    </source>
</evidence>
<reference evidence="1 2" key="1">
    <citation type="submission" date="2023-08" db="EMBL/GenBank/DDBJ databases">
        <title>Implementing the SeqCode for naming new Mesorhizobium species isolated from Vachellia karroo root nodules.</title>
        <authorList>
            <person name="Van Lill M."/>
        </authorList>
    </citation>
    <scope>NUCLEOTIDE SEQUENCE [LARGE SCALE GENOMIC DNA]</scope>
    <source>
        <strain evidence="1 2">MSK 1335</strain>
    </source>
</reference>
<proteinExistence type="predicted"/>
<name>A0ABU4ZU40_9HYPH</name>
<dbReference type="Proteomes" id="UP001276840">
    <property type="component" value="Unassembled WGS sequence"/>
</dbReference>
<gene>
    <name evidence="1" type="ORF">RFM68_31135</name>
</gene>
<keyword evidence="2" id="KW-1185">Reference proteome</keyword>
<comment type="caution">
    <text evidence="1">The sequence shown here is derived from an EMBL/GenBank/DDBJ whole genome shotgun (WGS) entry which is preliminary data.</text>
</comment>